<organism evidence="2">
    <name type="scientific">Arundo donax</name>
    <name type="common">Giant reed</name>
    <name type="synonym">Donax arundinaceus</name>
    <dbReference type="NCBI Taxonomy" id="35708"/>
    <lineage>
        <taxon>Eukaryota</taxon>
        <taxon>Viridiplantae</taxon>
        <taxon>Streptophyta</taxon>
        <taxon>Embryophyta</taxon>
        <taxon>Tracheophyta</taxon>
        <taxon>Spermatophyta</taxon>
        <taxon>Magnoliopsida</taxon>
        <taxon>Liliopsida</taxon>
        <taxon>Poales</taxon>
        <taxon>Poaceae</taxon>
        <taxon>PACMAD clade</taxon>
        <taxon>Arundinoideae</taxon>
        <taxon>Arundineae</taxon>
        <taxon>Arundo</taxon>
    </lineage>
</organism>
<reference evidence="2" key="1">
    <citation type="submission" date="2014-09" db="EMBL/GenBank/DDBJ databases">
        <authorList>
            <person name="Magalhaes I.L.F."/>
            <person name="Oliveira U."/>
            <person name="Santos F.R."/>
            <person name="Vidigal T.H.D.A."/>
            <person name="Brescovit A.D."/>
            <person name="Santos A.J."/>
        </authorList>
    </citation>
    <scope>NUCLEOTIDE SEQUENCE</scope>
    <source>
        <tissue evidence="2">Shoot tissue taken approximately 20 cm above the soil surface</tissue>
    </source>
</reference>
<evidence type="ECO:0000313" key="2">
    <source>
        <dbReference type="EMBL" id="JAD87424.1"/>
    </source>
</evidence>
<dbReference type="AlphaFoldDB" id="A0A0A9DFP1"/>
<protein>
    <submittedName>
        <fullName evidence="2">Uncharacterized protein</fullName>
    </submittedName>
</protein>
<name>A0A0A9DFP1_ARUDO</name>
<dbReference type="EMBL" id="GBRH01210471">
    <property type="protein sequence ID" value="JAD87424.1"/>
    <property type="molecule type" value="Transcribed_RNA"/>
</dbReference>
<sequence>MRGRTAAHLRLGRRPRQHVPVRKGRRRSWRRGRHVGRGARKLRPRRPRRGRRSRRRRRRRTRGACGIGSRSGRDSIYRGRSVHYCCRRDGRWIGCPSRSRRGGCFCLGPFRFRRGDCLGLRGVVGLRISRVGGGRRRHGWRMVGA</sequence>
<evidence type="ECO:0000256" key="1">
    <source>
        <dbReference type="SAM" id="MobiDB-lite"/>
    </source>
</evidence>
<feature type="compositionally biased region" description="Basic residues" evidence="1">
    <location>
        <begin position="1"/>
        <end position="62"/>
    </location>
</feature>
<reference evidence="2" key="2">
    <citation type="journal article" date="2015" name="Data Brief">
        <title>Shoot transcriptome of the giant reed, Arundo donax.</title>
        <authorList>
            <person name="Barrero R.A."/>
            <person name="Guerrero F.D."/>
            <person name="Moolhuijzen P."/>
            <person name="Goolsby J.A."/>
            <person name="Tidwell J."/>
            <person name="Bellgard S.E."/>
            <person name="Bellgard M.I."/>
        </authorList>
    </citation>
    <scope>NUCLEOTIDE SEQUENCE</scope>
    <source>
        <tissue evidence="2">Shoot tissue taken approximately 20 cm above the soil surface</tissue>
    </source>
</reference>
<accession>A0A0A9DFP1</accession>
<proteinExistence type="predicted"/>
<feature type="region of interest" description="Disordered" evidence="1">
    <location>
        <begin position="1"/>
        <end position="70"/>
    </location>
</feature>